<evidence type="ECO:0000256" key="2">
    <source>
        <dbReference type="SAM" id="Phobius"/>
    </source>
</evidence>
<evidence type="ECO:0000256" key="1">
    <source>
        <dbReference type="SAM" id="MobiDB-lite"/>
    </source>
</evidence>
<feature type="transmembrane region" description="Helical" evidence="2">
    <location>
        <begin position="173"/>
        <end position="194"/>
    </location>
</feature>
<reference evidence="4 5" key="1">
    <citation type="journal article" date="2016" name="Nat. Commun.">
        <title>Thousands of microbial genomes shed light on interconnected biogeochemical processes in an aquifer system.</title>
        <authorList>
            <person name="Anantharaman K."/>
            <person name="Brown C.T."/>
            <person name="Hug L.A."/>
            <person name="Sharon I."/>
            <person name="Castelle C.J."/>
            <person name="Probst A.J."/>
            <person name="Thomas B.C."/>
            <person name="Singh A."/>
            <person name="Wilkins M.J."/>
            <person name="Karaoz U."/>
            <person name="Brodie E.L."/>
            <person name="Williams K.H."/>
            <person name="Hubbard S.S."/>
            <person name="Banfield J.F."/>
        </authorList>
    </citation>
    <scope>NUCLEOTIDE SEQUENCE [LARGE SCALE GENOMIC DNA]</scope>
</reference>
<dbReference type="EMBL" id="MFDD01000002">
    <property type="protein sequence ID" value="OGE41214.1"/>
    <property type="molecule type" value="Genomic_DNA"/>
</dbReference>
<feature type="chain" id="PRO_5009519117" description="Conjugal transfer protein TrbL" evidence="3">
    <location>
        <begin position="24"/>
        <end position="432"/>
    </location>
</feature>
<dbReference type="InterPro" id="IPR043993">
    <property type="entry name" value="T4SS_pilin"/>
</dbReference>
<feature type="transmembrane region" description="Helical" evidence="2">
    <location>
        <begin position="215"/>
        <end position="234"/>
    </location>
</feature>
<dbReference type="Pfam" id="PF18895">
    <property type="entry name" value="T4SS_pilin"/>
    <property type="match status" value="1"/>
</dbReference>
<feature type="compositionally biased region" description="Basic residues" evidence="1">
    <location>
        <begin position="421"/>
        <end position="432"/>
    </location>
</feature>
<evidence type="ECO:0000313" key="5">
    <source>
        <dbReference type="Proteomes" id="UP000177328"/>
    </source>
</evidence>
<sequence>MKRIIFVLASLAPYLVFASPAFAVTAPSEITSYTNSTLQLIIAIASVSALFFLVRGGYLYVTSAGSPDTLENAKKTIKNALIGLVIVLSSGLIVSVFTNSFGAVSNGGSSTTVNIPAIETVDPPDGLTVVLTDAISGLFNMIIRSAATPIMNGVISYLTTTPTLLDNSIIRNYWLIILGITDSLFVVVIALLGLRFMSAESFGFEEIELRHLLPRIGLAFLGANVSLFLANYAIITCNALVSAVLNSTGGLSQALLVDAITPTGDATVVTPFVILVFLLLFLIVSIVLLLMYVSRLIFISLGAVLSPLIFLMWAMPKFSDFAEIAVKTYLVSVFTVFVHIVVIQLASAFISLPAHSENSIVSIVVGIGLFFTLLKIPQMLMQMAFYSTGVGALYKMGKQITNVITTDQSQKGSEQDSGKGRTVKKSRANLGV</sequence>
<feature type="transmembrane region" description="Helical" evidence="2">
    <location>
        <begin position="328"/>
        <end position="352"/>
    </location>
</feature>
<evidence type="ECO:0000256" key="3">
    <source>
        <dbReference type="SAM" id="SignalP"/>
    </source>
</evidence>
<feature type="transmembrane region" description="Helical" evidence="2">
    <location>
        <begin position="39"/>
        <end position="61"/>
    </location>
</feature>
<feature type="transmembrane region" description="Helical" evidence="2">
    <location>
        <begin position="240"/>
        <end position="260"/>
    </location>
</feature>
<name>A0A1F5KK10_9BACT</name>
<keyword evidence="2" id="KW-0472">Membrane</keyword>
<feature type="region of interest" description="Disordered" evidence="1">
    <location>
        <begin position="407"/>
        <end position="432"/>
    </location>
</feature>
<dbReference type="AlphaFoldDB" id="A0A1F5KK10"/>
<gene>
    <name evidence="4" type="ORF">A3D25_01645</name>
</gene>
<feature type="transmembrane region" description="Helical" evidence="2">
    <location>
        <begin position="358"/>
        <end position="376"/>
    </location>
</feature>
<accession>A0A1F5KK10</accession>
<proteinExistence type="predicted"/>
<protein>
    <recommendedName>
        <fullName evidence="6">Conjugal transfer protein TrbL</fullName>
    </recommendedName>
</protein>
<keyword evidence="2" id="KW-1133">Transmembrane helix</keyword>
<keyword evidence="2" id="KW-0812">Transmembrane</keyword>
<feature type="signal peptide" evidence="3">
    <location>
        <begin position="1"/>
        <end position="23"/>
    </location>
</feature>
<keyword evidence="3" id="KW-0732">Signal</keyword>
<evidence type="ECO:0008006" key="6">
    <source>
        <dbReference type="Google" id="ProtNLM"/>
    </source>
</evidence>
<evidence type="ECO:0000313" key="4">
    <source>
        <dbReference type="EMBL" id="OGE41214.1"/>
    </source>
</evidence>
<dbReference type="Proteomes" id="UP000177328">
    <property type="component" value="Unassembled WGS sequence"/>
</dbReference>
<feature type="transmembrane region" description="Helical" evidence="2">
    <location>
        <begin position="81"/>
        <end position="101"/>
    </location>
</feature>
<feature type="transmembrane region" description="Helical" evidence="2">
    <location>
        <begin position="297"/>
        <end position="316"/>
    </location>
</feature>
<comment type="caution">
    <text evidence="4">The sequence shown here is derived from an EMBL/GenBank/DDBJ whole genome shotgun (WGS) entry which is preliminary data.</text>
</comment>
<feature type="transmembrane region" description="Helical" evidence="2">
    <location>
        <begin position="272"/>
        <end position="291"/>
    </location>
</feature>
<organism evidence="4 5">
    <name type="scientific">Candidatus Daviesbacteria bacterium RIFCSPHIGHO2_02_FULL_43_12</name>
    <dbReference type="NCBI Taxonomy" id="1797776"/>
    <lineage>
        <taxon>Bacteria</taxon>
        <taxon>Candidatus Daviesiibacteriota</taxon>
    </lineage>
</organism>